<dbReference type="InterPro" id="IPR001647">
    <property type="entry name" value="HTH_TetR"/>
</dbReference>
<dbReference type="Pfam" id="PF00440">
    <property type="entry name" value="TetR_N"/>
    <property type="match status" value="1"/>
</dbReference>
<dbReference type="InterPro" id="IPR009057">
    <property type="entry name" value="Homeodomain-like_sf"/>
</dbReference>
<comment type="caution">
    <text evidence="4">The sequence shown here is derived from an EMBL/GenBank/DDBJ whole genome shotgun (WGS) entry which is preliminary data.</text>
</comment>
<keyword evidence="1 2" id="KW-0238">DNA-binding</keyword>
<dbReference type="EMBL" id="BAABAL010000017">
    <property type="protein sequence ID" value="GAA4016980.1"/>
    <property type="molecule type" value="Genomic_DNA"/>
</dbReference>
<dbReference type="SUPFAM" id="SSF46689">
    <property type="entry name" value="Homeodomain-like"/>
    <property type="match status" value="1"/>
</dbReference>
<organism evidence="4 5">
    <name type="scientific">Allokutzneria multivorans</name>
    <dbReference type="NCBI Taxonomy" id="1142134"/>
    <lineage>
        <taxon>Bacteria</taxon>
        <taxon>Bacillati</taxon>
        <taxon>Actinomycetota</taxon>
        <taxon>Actinomycetes</taxon>
        <taxon>Pseudonocardiales</taxon>
        <taxon>Pseudonocardiaceae</taxon>
        <taxon>Allokutzneria</taxon>
    </lineage>
</organism>
<sequence>MRATLPLLAEHGGNVTTGQIARAAGIAEGTVFRVFADKKELIGACLEEAFRPDGLVAELTAIPAAEGLREILVRAARAIGSYVDRLGALMQGLAASGYRQDDGKNADGGDGPMRHLGPISRALSTLLAPHDERLRLGAERSTGYLIGLVFVDRLAGRFGGSTADPEELVDLFLRGAGSSTEEGPLA</sequence>
<evidence type="ECO:0000256" key="1">
    <source>
        <dbReference type="ARBA" id="ARBA00023125"/>
    </source>
</evidence>
<name>A0ABP7SV88_9PSEU</name>
<dbReference type="PROSITE" id="PS50977">
    <property type="entry name" value="HTH_TETR_2"/>
    <property type="match status" value="1"/>
</dbReference>
<evidence type="ECO:0000256" key="2">
    <source>
        <dbReference type="PROSITE-ProRule" id="PRU00335"/>
    </source>
</evidence>
<evidence type="ECO:0000313" key="5">
    <source>
        <dbReference type="Proteomes" id="UP001501747"/>
    </source>
</evidence>
<gene>
    <name evidence="4" type="ORF">GCM10022247_45230</name>
</gene>
<dbReference type="Gene3D" id="1.10.357.10">
    <property type="entry name" value="Tetracycline Repressor, domain 2"/>
    <property type="match status" value="1"/>
</dbReference>
<reference evidence="5" key="1">
    <citation type="journal article" date="2019" name="Int. J. Syst. Evol. Microbiol.">
        <title>The Global Catalogue of Microorganisms (GCM) 10K type strain sequencing project: providing services to taxonomists for standard genome sequencing and annotation.</title>
        <authorList>
            <consortium name="The Broad Institute Genomics Platform"/>
            <consortium name="The Broad Institute Genome Sequencing Center for Infectious Disease"/>
            <person name="Wu L."/>
            <person name="Ma J."/>
        </authorList>
    </citation>
    <scope>NUCLEOTIDE SEQUENCE [LARGE SCALE GENOMIC DNA]</scope>
    <source>
        <strain evidence="5">JCM 17342</strain>
    </source>
</reference>
<evidence type="ECO:0000259" key="3">
    <source>
        <dbReference type="PROSITE" id="PS50977"/>
    </source>
</evidence>
<accession>A0ABP7SV88</accession>
<protein>
    <submittedName>
        <fullName evidence="4">TetR/AcrR family transcriptional regulator</fullName>
    </submittedName>
</protein>
<keyword evidence="5" id="KW-1185">Reference proteome</keyword>
<proteinExistence type="predicted"/>
<evidence type="ECO:0000313" key="4">
    <source>
        <dbReference type="EMBL" id="GAA4016980.1"/>
    </source>
</evidence>
<feature type="DNA-binding region" description="H-T-H motif" evidence="2">
    <location>
        <begin position="16"/>
        <end position="35"/>
    </location>
</feature>
<feature type="domain" description="HTH tetR-type" evidence="3">
    <location>
        <begin position="1"/>
        <end position="53"/>
    </location>
</feature>
<dbReference type="Proteomes" id="UP001501747">
    <property type="component" value="Unassembled WGS sequence"/>
</dbReference>